<evidence type="ECO:0000256" key="10">
    <source>
        <dbReference type="PIRNR" id="PIRNR006268"/>
    </source>
</evidence>
<dbReference type="EMBL" id="WSLF01000007">
    <property type="protein sequence ID" value="KAE9633766.1"/>
    <property type="molecule type" value="Genomic_DNA"/>
</dbReference>
<dbReference type="Gene3D" id="3.10.520.10">
    <property type="entry name" value="ApbE-like domains"/>
    <property type="match status" value="1"/>
</dbReference>
<keyword evidence="12" id="KW-0997">Cell inner membrane</keyword>
<evidence type="ECO:0000256" key="3">
    <source>
        <dbReference type="ARBA" id="ARBA00022630"/>
    </source>
</evidence>
<feature type="binding site" evidence="11">
    <location>
        <position position="294"/>
    </location>
    <ligand>
        <name>Mg(2+)</name>
        <dbReference type="ChEBI" id="CHEBI:18420"/>
    </ligand>
</feature>
<comment type="function">
    <text evidence="12">Flavin transferase that catalyzes the transfer of the FMN moiety of FAD and its covalent binding to the hydroxyl group of a threonine residue in a target flavoprotein.</text>
</comment>
<keyword evidence="7 10" id="KW-0460">Magnesium</keyword>
<dbReference type="InterPro" id="IPR024932">
    <property type="entry name" value="ApbE"/>
</dbReference>
<keyword evidence="5 10" id="KW-0479">Metal-binding</keyword>
<evidence type="ECO:0000256" key="9">
    <source>
        <dbReference type="ARBA" id="ARBA00048540"/>
    </source>
</evidence>
<dbReference type="GO" id="GO:0016740">
    <property type="term" value="F:transferase activity"/>
    <property type="evidence" value="ECO:0007669"/>
    <property type="project" value="UniProtKB-UniRule"/>
</dbReference>
<comment type="caution">
    <text evidence="13">The sequence shown here is derived from an EMBL/GenBank/DDBJ whole genome shotgun (WGS) entry which is preliminary data.</text>
</comment>
<comment type="cofactor">
    <cofactor evidence="11">
        <name>Mg(2+)</name>
        <dbReference type="ChEBI" id="CHEBI:18420"/>
    </cofactor>
    <cofactor evidence="11">
        <name>Mn(2+)</name>
        <dbReference type="ChEBI" id="CHEBI:29035"/>
    </cofactor>
    <text evidence="11">Magnesium. Can also use manganese.</text>
</comment>
<evidence type="ECO:0000256" key="7">
    <source>
        <dbReference type="ARBA" id="ARBA00022842"/>
    </source>
</evidence>
<dbReference type="AlphaFoldDB" id="A0A7C8HEC0"/>
<gene>
    <name evidence="13" type="ORF">GND95_08930</name>
</gene>
<evidence type="ECO:0000313" key="14">
    <source>
        <dbReference type="Proteomes" id="UP000483018"/>
    </source>
</evidence>
<dbReference type="GO" id="GO:0046872">
    <property type="term" value="F:metal ion binding"/>
    <property type="evidence" value="ECO:0007669"/>
    <property type="project" value="UniProtKB-UniRule"/>
</dbReference>
<reference evidence="13 14" key="1">
    <citation type="submission" date="2019-12" db="EMBL/GenBank/DDBJ databases">
        <title>Defluviitalea raffinosedens, isolated from a biogas fermenter, genome sequencing and characterization.</title>
        <authorList>
            <person name="Rettenmaier R."/>
            <person name="Schneider M."/>
            <person name="Neuhaus K."/>
            <person name="Liebl W."/>
            <person name="Zverlov V."/>
        </authorList>
    </citation>
    <scope>NUCLEOTIDE SEQUENCE [LARGE SCALE GENOMIC DNA]</scope>
    <source>
        <strain evidence="13 14">249c-K6</strain>
    </source>
</reference>
<evidence type="ECO:0000256" key="8">
    <source>
        <dbReference type="ARBA" id="ARBA00031306"/>
    </source>
</evidence>
<dbReference type="PANTHER" id="PTHR30040:SF2">
    <property type="entry name" value="FAD:PROTEIN FMN TRANSFERASE"/>
    <property type="match status" value="1"/>
</dbReference>
<keyword evidence="12" id="KW-1003">Cell membrane</keyword>
<evidence type="ECO:0000256" key="1">
    <source>
        <dbReference type="ARBA" id="ARBA00011955"/>
    </source>
</evidence>
<dbReference type="InterPro" id="IPR003374">
    <property type="entry name" value="ApbE-like_sf"/>
</dbReference>
<dbReference type="Proteomes" id="UP000483018">
    <property type="component" value="Unassembled WGS sequence"/>
</dbReference>
<evidence type="ECO:0000313" key="13">
    <source>
        <dbReference type="EMBL" id="KAE9633766.1"/>
    </source>
</evidence>
<dbReference type="PIRSF" id="PIRSF006268">
    <property type="entry name" value="ApbE"/>
    <property type="match status" value="1"/>
</dbReference>
<keyword evidence="12" id="KW-0449">Lipoprotein</keyword>
<protein>
    <recommendedName>
        <fullName evidence="2 10">FAD:protein FMN transferase</fullName>
        <ecNumber evidence="1 10">2.7.1.180</ecNumber>
    </recommendedName>
    <alternativeName>
        <fullName evidence="8 10">Flavin transferase</fullName>
    </alternativeName>
</protein>
<dbReference type="PANTHER" id="PTHR30040">
    <property type="entry name" value="THIAMINE BIOSYNTHESIS LIPOPROTEIN APBE"/>
    <property type="match status" value="1"/>
</dbReference>
<evidence type="ECO:0000256" key="5">
    <source>
        <dbReference type="ARBA" id="ARBA00022723"/>
    </source>
</evidence>
<organism evidence="13 14">
    <name type="scientific">Defluviitalea raffinosedens</name>
    <dbReference type="NCBI Taxonomy" id="1450156"/>
    <lineage>
        <taxon>Bacteria</taxon>
        <taxon>Bacillati</taxon>
        <taxon>Bacillota</taxon>
        <taxon>Clostridia</taxon>
        <taxon>Lachnospirales</taxon>
        <taxon>Defluviitaleaceae</taxon>
        <taxon>Defluviitalea</taxon>
    </lineage>
</organism>
<dbReference type="RefSeq" id="WP_158740571.1">
    <property type="nucleotide sequence ID" value="NZ_JAFBEP010000011.1"/>
</dbReference>
<keyword evidence="14" id="KW-1185">Reference proteome</keyword>
<feature type="binding site" evidence="11">
    <location>
        <position position="176"/>
    </location>
    <ligand>
        <name>Mg(2+)</name>
        <dbReference type="ChEBI" id="CHEBI:18420"/>
    </ligand>
</feature>
<keyword evidence="3 10" id="KW-0285">Flavoprotein</keyword>
<dbReference type="OrthoDB" id="9778595at2"/>
<proteinExistence type="inferred from homology"/>
<comment type="catalytic activity">
    <reaction evidence="9 10 12">
        <text>L-threonyl-[protein] + FAD = FMN-L-threonyl-[protein] + AMP + H(+)</text>
        <dbReference type="Rhea" id="RHEA:36847"/>
        <dbReference type="Rhea" id="RHEA-COMP:11060"/>
        <dbReference type="Rhea" id="RHEA-COMP:11061"/>
        <dbReference type="ChEBI" id="CHEBI:15378"/>
        <dbReference type="ChEBI" id="CHEBI:30013"/>
        <dbReference type="ChEBI" id="CHEBI:57692"/>
        <dbReference type="ChEBI" id="CHEBI:74257"/>
        <dbReference type="ChEBI" id="CHEBI:456215"/>
        <dbReference type="EC" id="2.7.1.180"/>
    </reaction>
</comment>
<name>A0A7C8HEC0_9FIRM</name>
<comment type="subcellular location">
    <subcellularLocation>
        <location evidence="12">Cell inner membrane</location>
        <topology evidence="12">Lipid-anchor</topology>
        <orientation evidence="12">Periplasmic side</orientation>
    </subcellularLocation>
</comment>
<keyword evidence="12" id="KW-0472">Membrane</keyword>
<dbReference type="SUPFAM" id="SSF143631">
    <property type="entry name" value="ApbE-like"/>
    <property type="match status" value="1"/>
</dbReference>
<keyword evidence="6 10" id="KW-0274">FAD</keyword>
<dbReference type="PROSITE" id="PS51257">
    <property type="entry name" value="PROKAR_LIPOPROTEIN"/>
    <property type="match status" value="1"/>
</dbReference>
<dbReference type="Pfam" id="PF02424">
    <property type="entry name" value="ApbE"/>
    <property type="match status" value="1"/>
</dbReference>
<feature type="binding site" evidence="11">
    <location>
        <position position="290"/>
    </location>
    <ligand>
        <name>Mg(2+)</name>
        <dbReference type="ChEBI" id="CHEBI:18420"/>
    </ligand>
</feature>
<accession>A0A7C8HEC0</accession>
<evidence type="ECO:0000256" key="6">
    <source>
        <dbReference type="ARBA" id="ARBA00022827"/>
    </source>
</evidence>
<dbReference type="GO" id="GO:0005886">
    <property type="term" value="C:plasma membrane"/>
    <property type="evidence" value="ECO:0007669"/>
    <property type="project" value="UniProtKB-SubCell"/>
</dbReference>
<evidence type="ECO:0000256" key="12">
    <source>
        <dbReference type="RuleBase" id="RU363002"/>
    </source>
</evidence>
<evidence type="ECO:0000256" key="2">
    <source>
        <dbReference type="ARBA" id="ARBA00016337"/>
    </source>
</evidence>
<comment type="similarity">
    <text evidence="10 12">Belongs to the ApbE family.</text>
</comment>
<dbReference type="EC" id="2.7.1.180" evidence="1 10"/>
<sequence>MKKNIYWFLIIVVISVLSGCTSNKGTNTVIKDEIYALGTVIQIQIYDADEDKAQKAIEESVKRIQEIENKMSVNIENSEVNQINEYSGVNSVKISPDTFYVIEKAKKYSELSGGAFDLTIEPIIKLWGIGTENARVPKKEEIEPLLDLVDYNDVILDDNSKEVKLSKKGQAIDLGAIAKGYAGDEVKKILKDHGIPTAFVNLGGNVVTLGSKPDGSSWRIGVQNPFEERGKHIAVIEVKDETVVTSGNYERYFIEDGKRYHHIIDPKTGYPAEAGIISSTIVTNSSIDADALSTSVYVLGLEKGMELIESLEHVEAAIITEDKKIYVTSGLKDRFKLENEEFILAN</sequence>
<keyword evidence="4 10" id="KW-0808">Transferase</keyword>
<evidence type="ECO:0000256" key="11">
    <source>
        <dbReference type="PIRSR" id="PIRSR006268-2"/>
    </source>
</evidence>
<evidence type="ECO:0000256" key="4">
    <source>
        <dbReference type="ARBA" id="ARBA00022679"/>
    </source>
</evidence>